<comment type="cofactor">
    <cofactor evidence="1">
        <name>[4Fe-4S] cluster</name>
        <dbReference type="ChEBI" id="CHEBI:49883"/>
    </cofactor>
</comment>
<keyword evidence="2" id="KW-0004">4Fe-4S</keyword>
<evidence type="ECO:0000256" key="6">
    <source>
        <dbReference type="ARBA" id="ARBA00023014"/>
    </source>
</evidence>
<keyword evidence="5" id="KW-0408">Iron</keyword>
<dbReference type="Proteomes" id="UP000029387">
    <property type="component" value="Unassembled WGS sequence"/>
</dbReference>
<dbReference type="SFLD" id="SFLDS00029">
    <property type="entry name" value="Radical_SAM"/>
    <property type="match status" value="1"/>
</dbReference>
<dbReference type="InterPro" id="IPR058240">
    <property type="entry name" value="rSAM_sf"/>
</dbReference>
<dbReference type="AlphaFoldDB" id="A0A087RNZ3"/>
<dbReference type="PANTHER" id="PTHR43076">
    <property type="entry name" value="FO SYNTHASE (COFH)"/>
    <property type="match status" value="1"/>
</dbReference>
<dbReference type="InterPro" id="IPR013785">
    <property type="entry name" value="Aldolase_TIM"/>
</dbReference>
<dbReference type="GO" id="GO:0051539">
    <property type="term" value="F:4 iron, 4 sulfur cluster binding"/>
    <property type="evidence" value="ECO:0007669"/>
    <property type="project" value="UniProtKB-KW"/>
</dbReference>
<keyword evidence="3" id="KW-0949">S-adenosyl-L-methionine</keyword>
<dbReference type="Gene3D" id="3.20.20.70">
    <property type="entry name" value="Aldolase class I"/>
    <property type="match status" value="1"/>
</dbReference>
<evidence type="ECO:0000256" key="1">
    <source>
        <dbReference type="ARBA" id="ARBA00001966"/>
    </source>
</evidence>
<dbReference type="EMBL" id="JOSZ01000092">
    <property type="protein sequence ID" value="KFM15197.1"/>
    <property type="molecule type" value="Genomic_DNA"/>
</dbReference>
<dbReference type="Pfam" id="PF04055">
    <property type="entry name" value="Radical_SAM"/>
    <property type="match status" value="1"/>
</dbReference>
<keyword evidence="6" id="KW-0411">Iron-sulfur</keyword>
<name>A0A087RNZ3_9ARCH</name>
<proteinExistence type="predicted"/>
<organism evidence="8 9">
    <name type="scientific">Marine Group I thaumarchaeote SCGC AAA799-P11</name>
    <dbReference type="NCBI Taxonomy" id="1502295"/>
    <lineage>
        <taxon>Archaea</taxon>
        <taxon>Nitrososphaerota</taxon>
        <taxon>Marine Group I</taxon>
    </lineage>
</organism>
<feature type="non-terminal residue" evidence="8">
    <location>
        <position position="97"/>
    </location>
</feature>
<dbReference type="PANTHER" id="PTHR43076:SF1">
    <property type="entry name" value="LIPOYL SYNTHASE 2"/>
    <property type="match status" value="1"/>
</dbReference>
<gene>
    <name evidence="8" type="primary">fbiC</name>
    <name evidence="8" type="ORF">AAA799P11_01512</name>
</gene>
<feature type="domain" description="Radical SAM core" evidence="7">
    <location>
        <begin position="37"/>
        <end position="91"/>
    </location>
</feature>
<evidence type="ECO:0000259" key="7">
    <source>
        <dbReference type="Pfam" id="PF04055"/>
    </source>
</evidence>
<evidence type="ECO:0000313" key="8">
    <source>
        <dbReference type="EMBL" id="KFM15197.1"/>
    </source>
</evidence>
<evidence type="ECO:0000256" key="3">
    <source>
        <dbReference type="ARBA" id="ARBA00022691"/>
    </source>
</evidence>
<evidence type="ECO:0000313" key="9">
    <source>
        <dbReference type="Proteomes" id="UP000029387"/>
    </source>
</evidence>
<dbReference type="InterPro" id="IPR034405">
    <property type="entry name" value="F420"/>
</dbReference>
<evidence type="ECO:0000256" key="2">
    <source>
        <dbReference type="ARBA" id="ARBA00022485"/>
    </source>
</evidence>
<dbReference type="EC" id="2.5.1.77" evidence="8"/>
<dbReference type="GO" id="GO:0044689">
    <property type="term" value="F:7,8-didemethyl-8-hydroxy-5-deazariboflavin synthase activity"/>
    <property type="evidence" value="ECO:0007669"/>
    <property type="project" value="TreeGrafter"/>
</dbReference>
<keyword evidence="9" id="KW-1185">Reference proteome</keyword>
<reference evidence="8 9" key="1">
    <citation type="submission" date="2014-06" db="EMBL/GenBank/DDBJ databases">
        <authorList>
            <person name="Ngugi D.K."/>
            <person name="Blom J."/>
            <person name="Alam I."/>
            <person name="Rashid M."/>
            <person name="Baalawi W."/>
            <person name="Zhang G."/>
            <person name="Hikmawan T."/>
            <person name="Guan Y."/>
            <person name="Antunes A."/>
            <person name="Siam R."/>
            <person name="El-Dorry H."/>
            <person name="Bajic V."/>
            <person name="Stingl U."/>
        </authorList>
    </citation>
    <scope>NUCLEOTIDE SEQUENCE [LARGE SCALE GENOMIC DNA]</scope>
    <source>
        <strain evidence="8">SCGC AAA799-P11</strain>
    </source>
</reference>
<evidence type="ECO:0000256" key="4">
    <source>
        <dbReference type="ARBA" id="ARBA00022723"/>
    </source>
</evidence>
<keyword evidence="8" id="KW-0808">Transferase</keyword>
<dbReference type="GO" id="GO:0046872">
    <property type="term" value="F:metal ion binding"/>
    <property type="evidence" value="ECO:0007669"/>
    <property type="project" value="UniProtKB-KW"/>
</dbReference>
<keyword evidence="4" id="KW-0479">Metal-binding</keyword>
<dbReference type="InterPro" id="IPR007197">
    <property type="entry name" value="rSAM"/>
</dbReference>
<protein>
    <submittedName>
        <fullName evidence="8">FO synthase protein</fullName>
        <ecNumber evidence="8">2.5.1.77</ecNumber>
    </submittedName>
</protein>
<dbReference type="SUPFAM" id="SSF102114">
    <property type="entry name" value="Radical SAM enzymes"/>
    <property type="match status" value="1"/>
</dbReference>
<evidence type="ECO:0000256" key="5">
    <source>
        <dbReference type="ARBA" id="ARBA00023004"/>
    </source>
</evidence>
<sequence length="97" mass="11081">MRLLESDDVHLMGLVSGHLTRKQFGKKASFVNNIILNYTNVCITDCKFCAFYRSPGADDSYTLTLDQIESRVKTAWDMFKIRQVLIQGGHNPNLKIE</sequence>
<comment type="caution">
    <text evidence="8">The sequence shown here is derived from an EMBL/GenBank/DDBJ whole genome shotgun (WGS) entry which is preliminary data.</text>
</comment>
<dbReference type="GO" id="GO:0016740">
    <property type="term" value="F:transferase activity"/>
    <property type="evidence" value="ECO:0007669"/>
    <property type="project" value="UniProtKB-KW"/>
</dbReference>
<accession>A0A087RNZ3</accession>